<organism evidence="4 5">
    <name type="scientific">Jeotgalibaca ciconiae</name>
    <dbReference type="NCBI Taxonomy" id="2496265"/>
    <lineage>
        <taxon>Bacteria</taxon>
        <taxon>Bacillati</taxon>
        <taxon>Bacillota</taxon>
        <taxon>Bacilli</taxon>
        <taxon>Lactobacillales</taxon>
        <taxon>Carnobacteriaceae</taxon>
        <taxon>Jeotgalibaca</taxon>
    </lineage>
</organism>
<accession>A0A3Q9BL34</accession>
<dbReference type="Pfam" id="PF02525">
    <property type="entry name" value="Flavodoxin_2"/>
    <property type="match status" value="1"/>
</dbReference>
<dbReference type="InterPro" id="IPR051545">
    <property type="entry name" value="NAD(P)H_dehydrogenase_qn"/>
</dbReference>
<keyword evidence="5" id="KW-1185">Reference proteome</keyword>
<dbReference type="OrthoDB" id="9798454at2"/>
<dbReference type="AlphaFoldDB" id="A0A3Q9BL34"/>
<evidence type="ECO:0000259" key="3">
    <source>
        <dbReference type="Pfam" id="PF02525"/>
    </source>
</evidence>
<dbReference type="SUPFAM" id="SSF52218">
    <property type="entry name" value="Flavoproteins"/>
    <property type="match status" value="1"/>
</dbReference>
<sequence length="201" mass="23639">MKALIVYAHPRKESFSYALLNRVKKVLEKKNYEVEVRDLYAMNFNPILDGPDMIYTNEGDFVRENNEYPADVKIEQQLIMESELLIYLFPIWWNGMPAIMKGYIDRVFQHGFAYSFTSDEPKRRFTGKRALFLTPTGQPQSLTGEDTKITQAIKTLTSEWLFNSIDVEIIDHIFYGRVPYLSREELEDYIEETEEIIDARV</sequence>
<dbReference type="GO" id="GO:0003955">
    <property type="term" value="F:NAD(P)H dehydrogenase (quinone) activity"/>
    <property type="evidence" value="ECO:0007669"/>
    <property type="project" value="TreeGrafter"/>
</dbReference>
<evidence type="ECO:0000256" key="1">
    <source>
        <dbReference type="ARBA" id="ARBA00006252"/>
    </source>
</evidence>
<dbReference type="EMBL" id="CP034465">
    <property type="protein sequence ID" value="AZP04862.1"/>
    <property type="molecule type" value="Genomic_DNA"/>
</dbReference>
<evidence type="ECO:0000256" key="2">
    <source>
        <dbReference type="ARBA" id="ARBA00023002"/>
    </source>
</evidence>
<evidence type="ECO:0000313" key="4">
    <source>
        <dbReference type="EMBL" id="AZP04862.1"/>
    </source>
</evidence>
<gene>
    <name evidence="4" type="ORF">EJN90_09530</name>
</gene>
<evidence type="ECO:0000313" key="5">
    <source>
        <dbReference type="Proteomes" id="UP000273326"/>
    </source>
</evidence>
<comment type="similarity">
    <text evidence="1">Belongs to the NAD(P)H dehydrogenase (quinone) family.</text>
</comment>
<keyword evidence="2" id="KW-0560">Oxidoreductase</keyword>
<reference evidence="5" key="1">
    <citation type="submission" date="2018-12" db="EMBL/GenBank/DDBJ databases">
        <title>Complete genome sequencing of Jeotgalibaca sp. H21T32.</title>
        <authorList>
            <person name="Bae J.-W."/>
            <person name="Lee S.-Y."/>
        </authorList>
    </citation>
    <scope>NUCLEOTIDE SEQUENCE [LARGE SCALE GENOMIC DNA]</scope>
    <source>
        <strain evidence="5">H21T32</strain>
    </source>
</reference>
<name>A0A3Q9BL34_9LACT</name>
<dbReference type="GO" id="GO:0005829">
    <property type="term" value="C:cytosol"/>
    <property type="evidence" value="ECO:0007669"/>
    <property type="project" value="TreeGrafter"/>
</dbReference>
<protein>
    <submittedName>
        <fullName evidence="4">Flavodoxin family protein</fullName>
    </submittedName>
</protein>
<feature type="domain" description="Flavodoxin-like fold" evidence="3">
    <location>
        <begin position="1"/>
        <end position="194"/>
    </location>
</feature>
<dbReference type="InterPro" id="IPR003680">
    <property type="entry name" value="Flavodoxin_fold"/>
</dbReference>
<dbReference type="InterPro" id="IPR029039">
    <property type="entry name" value="Flavoprotein-like_sf"/>
</dbReference>
<dbReference type="PANTHER" id="PTHR10204:SF34">
    <property type="entry name" value="NAD(P)H DEHYDROGENASE [QUINONE] 1 ISOFORM 1"/>
    <property type="match status" value="1"/>
</dbReference>
<dbReference type="Gene3D" id="3.40.50.360">
    <property type="match status" value="1"/>
</dbReference>
<dbReference type="KEGG" id="jeh:EJN90_09530"/>
<dbReference type="RefSeq" id="WP_126110679.1">
    <property type="nucleotide sequence ID" value="NZ_CP034465.1"/>
</dbReference>
<dbReference type="PANTHER" id="PTHR10204">
    <property type="entry name" value="NAD P H OXIDOREDUCTASE-RELATED"/>
    <property type="match status" value="1"/>
</dbReference>
<proteinExistence type="inferred from homology"/>
<dbReference type="Proteomes" id="UP000273326">
    <property type="component" value="Chromosome"/>
</dbReference>